<accession>A0A4Y9R3R7</accession>
<dbReference type="CDD" id="cd07247">
    <property type="entry name" value="SgaA_N_like"/>
    <property type="match status" value="1"/>
</dbReference>
<evidence type="ECO:0000313" key="3">
    <source>
        <dbReference type="Proteomes" id="UP000298127"/>
    </source>
</evidence>
<dbReference type="InterPro" id="IPR052164">
    <property type="entry name" value="Anthracycline_SecMetBiosynth"/>
</dbReference>
<dbReference type="InterPro" id="IPR041581">
    <property type="entry name" value="Glyoxalase_6"/>
</dbReference>
<sequence>MVTVNDAREYPAGVPSWIDVETPRPYDAMEFYGTLFGWRFHDAVPPGAPGSYLVATIDGHDVAAISPSVDDVPATWNSYVATRSADSAVETVVAAGGSVRTGPVDAGPGGRWAEFLDPDGAVFRVWQARRRLGAQLVNEPGTWNFSVLITPTPESGIRFYSDVFGWEVDPALGAGMARLPGYGDHLAGTVDPDIRERQAFAPPGFADVVAGIEQGDAPARWEVRFAVEDRDAAAALAETAGGTVLSSAEDDWTRSALIRDPHGATFTLSQFAPQ</sequence>
<evidence type="ECO:0000259" key="1">
    <source>
        <dbReference type="PROSITE" id="PS51819"/>
    </source>
</evidence>
<dbReference type="EMBL" id="SPQZ01000003">
    <property type="protein sequence ID" value="TFV98095.1"/>
    <property type="molecule type" value="Genomic_DNA"/>
</dbReference>
<dbReference type="InterPro" id="IPR037523">
    <property type="entry name" value="VOC_core"/>
</dbReference>
<dbReference type="PANTHER" id="PTHR33993:SF14">
    <property type="entry name" value="GB|AAF24581.1"/>
    <property type="match status" value="1"/>
</dbReference>
<dbReference type="Proteomes" id="UP000298127">
    <property type="component" value="Unassembled WGS sequence"/>
</dbReference>
<protein>
    <submittedName>
        <fullName evidence="2">VOC family protein</fullName>
    </submittedName>
</protein>
<organism evidence="2 3">
    <name type="scientific">Orlajensenia leifsoniae</name>
    <dbReference type="NCBI Taxonomy" id="2561933"/>
    <lineage>
        <taxon>Bacteria</taxon>
        <taxon>Bacillati</taxon>
        <taxon>Actinomycetota</taxon>
        <taxon>Actinomycetes</taxon>
        <taxon>Micrococcales</taxon>
        <taxon>Microbacteriaceae</taxon>
        <taxon>Orlajensenia</taxon>
    </lineage>
</organism>
<feature type="domain" description="VOC" evidence="1">
    <location>
        <begin position="14"/>
        <end position="128"/>
    </location>
</feature>
<dbReference type="RefSeq" id="WP_135120099.1">
    <property type="nucleotide sequence ID" value="NZ_SPQZ01000003.1"/>
</dbReference>
<comment type="caution">
    <text evidence="2">The sequence shown here is derived from an EMBL/GenBank/DDBJ whole genome shotgun (WGS) entry which is preliminary data.</text>
</comment>
<dbReference type="SUPFAM" id="SSF54593">
    <property type="entry name" value="Glyoxalase/Bleomycin resistance protein/Dihydroxybiphenyl dioxygenase"/>
    <property type="match status" value="2"/>
</dbReference>
<gene>
    <name evidence="2" type="ORF">E4M00_08650</name>
</gene>
<dbReference type="PANTHER" id="PTHR33993">
    <property type="entry name" value="GLYOXALASE-RELATED"/>
    <property type="match status" value="1"/>
</dbReference>
<dbReference type="PROSITE" id="PS51819">
    <property type="entry name" value="VOC"/>
    <property type="match status" value="2"/>
</dbReference>
<dbReference type="Pfam" id="PF00903">
    <property type="entry name" value="Glyoxalase"/>
    <property type="match status" value="1"/>
</dbReference>
<proteinExistence type="predicted"/>
<dbReference type="AlphaFoldDB" id="A0A4Y9R3R7"/>
<dbReference type="Pfam" id="PF18029">
    <property type="entry name" value="Glyoxalase_6"/>
    <property type="match status" value="1"/>
</dbReference>
<evidence type="ECO:0000313" key="2">
    <source>
        <dbReference type="EMBL" id="TFV98095.1"/>
    </source>
</evidence>
<reference evidence="2 3" key="1">
    <citation type="journal article" date="2018" name="J. Microbiol.">
        <title>Leifsonia flava sp. nov., a novel actinobacterium isolated from the rhizosphere of Aquilegia viridiflora.</title>
        <authorList>
            <person name="Cai Y."/>
            <person name="Tao W.Z."/>
            <person name="Ma Y.J."/>
            <person name="Cheng J."/>
            <person name="Zhang M.Y."/>
            <person name="Zhang Y.X."/>
        </authorList>
    </citation>
    <scope>NUCLEOTIDE SEQUENCE [LARGE SCALE GENOMIC DNA]</scope>
    <source>
        <strain evidence="2 3">SYP-B2174</strain>
    </source>
</reference>
<feature type="domain" description="VOC" evidence="1">
    <location>
        <begin position="142"/>
        <end position="271"/>
    </location>
</feature>
<dbReference type="InterPro" id="IPR004360">
    <property type="entry name" value="Glyas_Fos-R_dOase_dom"/>
</dbReference>
<dbReference type="Gene3D" id="3.10.180.10">
    <property type="entry name" value="2,3-Dihydroxybiphenyl 1,2-Dioxygenase, domain 1"/>
    <property type="match status" value="2"/>
</dbReference>
<name>A0A4Y9R3R7_9MICO</name>
<dbReference type="InterPro" id="IPR029068">
    <property type="entry name" value="Glyas_Bleomycin-R_OHBP_Dase"/>
</dbReference>
<keyword evidence="3" id="KW-1185">Reference proteome</keyword>